<accession>A0AAW2YWH7</accession>
<reference evidence="1 2" key="1">
    <citation type="submission" date="2024-03" db="EMBL/GenBank/DDBJ databases">
        <title>The Acrasis kona genome and developmental transcriptomes reveal deep origins of eukaryotic multicellular pathways.</title>
        <authorList>
            <person name="Sheikh S."/>
            <person name="Fu C.-J."/>
            <person name="Brown M.W."/>
            <person name="Baldauf S.L."/>
        </authorList>
    </citation>
    <scope>NUCLEOTIDE SEQUENCE [LARGE SCALE GENOMIC DNA]</scope>
    <source>
        <strain evidence="1 2">ATCC MYA-3509</strain>
    </source>
</reference>
<protein>
    <recommendedName>
        <fullName evidence="3">Peptidase A2 domain-containing protein</fullName>
    </recommendedName>
</protein>
<evidence type="ECO:0000313" key="1">
    <source>
        <dbReference type="EMBL" id="KAL0481333.1"/>
    </source>
</evidence>
<dbReference type="EMBL" id="JAOPGA020000754">
    <property type="protein sequence ID" value="KAL0481333.1"/>
    <property type="molecule type" value="Genomic_DNA"/>
</dbReference>
<feature type="non-terminal residue" evidence="1">
    <location>
        <position position="145"/>
    </location>
</feature>
<dbReference type="GO" id="GO:0006508">
    <property type="term" value="P:proteolysis"/>
    <property type="evidence" value="ECO:0007669"/>
    <property type="project" value="InterPro"/>
</dbReference>
<evidence type="ECO:0008006" key="3">
    <source>
        <dbReference type="Google" id="ProtNLM"/>
    </source>
</evidence>
<dbReference type="GO" id="GO:0004190">
    <property type="term" value="F:aspartic-type endopeptidase activity"/>
    <property type="evidence" value="ECO:0007669"/>
    <property type="project" value="InterPro"/>
</dbReference>
<dbReference type="AlphaFoldDB" id="A0AAW2YWH7"/>
<dbReference type="InterPro" id="IPR021109">
    <property type="entry name" value="Peptidase_aspartic_dom_sf"/>
</dbReference>
<keyword evidence="2" id="KW-1185">Reference proteome</keyword>
<dbReference type="Gene3D" id="2.40.70.10">
    <property type="entry name" value="Acid Proteases"/>
    <property type="match status" value="1"/>
</dbReference>
<sequence length="145" mass="16585">MKKDFTLSELNVVLEDITKEQNIPIHDEMEKCISDMDKLQIDVNEDPDDYCPKPDVRPLRKIKTRIQDVECEALLDSGAQSSTITKKALKDLYNGDRNMNLKISRPHHTVRFANGMTELCSTVTLKVDNEGLCKEIVFTILNMTE</sequence>
<comment type="caution">
    <text evidence="1">The sequence shown here is derived from an EMBL/GenBank/DDBJ whole genome shotgun (WGS) entry which is preliminary data.</text>
</comment>
<dbReference type="SUPFAM" id="SSF50630">
    <property type="entry name" value="Acid proteases"/>
    <property type="match status" value="1"/>
</dbReference>
<proteinExistence type="predicted"/>
<gene>
    <name evidence="1" type="ORF">AKO1_004886</name>
</gene>
<dbReference type="PROSITE" id="PS00141">
    <property type="entry name" value="ASP_PROTEASE"/>
    <property type="match status" value="1"/>
</dbReference>
<name>A0AAW2YWH7_9EUKA</name>
<dbReference type="InterPro" id="IPR001969">
    <property type="entry name" value="Aspartic_peptidase_AS"/>
</dbReference>
<evidence type="ECO:0000313" key="2">
    <source>
        <dbReference type="Proteomes" id="UP001431209"/>
    </source>
</evidence>
<organism evidence="1 2">
    <name type="scientific">Acrasis kona</name>
    <dbReference type="NCBI Taxonomy" id="1008807"/>
    <lineage>
        <taxon>Eukaryota</taxon>
        <taxon>Discoba</taxon>
        <taxon>Heterolobosea</taxon>
        <taxon>Tetramitia</taxon>
        <taxon>Eutetramitia</taxon>
        <taxon>Acrasidae</taxon>
        <taxon>Acrasis</taxon>
    </lineage>
</organism>
<dbReference type="Proteomes" id="UP001431209">
    <property type="component" value="Unassembled WGS sequence"/>
</dbReference>